<keyword evidence="3" id="KW-1185">Reference proteome</keyword>
<feature type="compositionally biased region" description="Basic and acidic residues" evidence="1">
    <location>
        <begin position="11"/>
        <end position="22"/>
    </location>
</feature>
<sequence length="61" mass="6754">GAKTRRTPLRGHQEPNTSERRGTAGKIVTTTGDVLVVEEQAQHFTSASAQILIQEIMVWNH</sequence>
<accession>A0A2G9QG91</accession>
<reference evidence="3" key="1">
    <citation type="journal article" date="2017" name="Nat. Commun.">
        <title>The North American bullfrog draft genome provides insight into hormonal regulation of long noncoding RNA.</title>
        <authorList>
            <person name="Hammond S.A."/>
            <person name="Warren R.L."/>
            <person name="Vandervalk B.P."/>
            <person name="Kucuk E."/>
            <person name="Khan H."/>
            <person name="Gibb E.A."/>
            <person name="Pandoh P."/>
            <person name="Kirk H."/>
            <person name="Zhao Y."/>
            <person name="Jones M."/>
            <person name="Mungall A.J."/>
            <person name="Coope R."/>
            <person name="Pleasance S."/>
            <person name="Moore R.A."/>
            <person name="Holt R.A."/>
            <person name="Round J.M."/>
            <person name="Ohora S."/>
            <person name="Walle B.V."/>
            <person name="Veldhoen N."/>
            <person name="Helbing C.C."/>
            <person name="Birol I."/>
        </authorList>
    </citation>
    <scope>NUCLEOTIDE SEQUENCE [LARGE SCALE GENOMIC DNA]</scope>
</reference>
<evidence type="ECO:0000256" key="1">
    <source>
        <dbReference type="SAM" id="MobiDB-lite"/>
    </source>
</evidence>
<evidence type="ECO:0000313" key="3">
    <source>
        <dbReference type="Proteomes" id="UP000228934"/>
    </source>
</evidence>
<organism evidence="2 3">
    <name type="scientific">Aquarana catesbeiana</name>
    <name type="common">American bullfrog</name>
    <name type="synonym">Rana catesbeiana</name>
    <dbReference type="NCBI Taxonomy" id="8400"/>
    <lineage>
        <taxon>Eukaryota</taxon>
        <taxon>Metazoa</taxon>
        <taxon>Chordata</taxon>
        <taxon>Craniata</taxon>
        <taxon>Vertebrata</taxon>
        <taxon>Euteleostomi</taxon>
        <taxon>Amphibia</taxon>
        <taxon>Batrachia</taxon>
        <taxon>Anura</taxon>
        <taxon>Neobatrachia</taxon>
        <taxon>Ranoidea</taxon>
        <taxon>Ranidae</taxon>
        <taxon>Aquarana</taxon>
    </lineage>
</organism>
<name>A0A2G9QG91_AQUCT</name>
<protein>
    <submittedName>
        <fullName evidence="2">Uncharacterized protein</fullName>
    </submittedName>
</protein>
<feature type="region of interest" description="Disordered" evidence="1">
    <location>
        <begin position="1"/>
        <end position="25"/>
    </location>
</feature>
<proteinExistence type="predicted"/>
<evidence type="ECO:0000313" key="2">
    <source>
        <dbReference type="EMBL" id="PIO14638.1"/>
    </source>
</evidence>
<gene>
    <name evidence="2" type="ORF">AB205_0201030</name>
</gene>
<dbReference type="EMBL" id="KV990351">
    <property type="protein sequence ID" value="PIO14638.1"/>
    <property type="molecule type" value="Genomic_DNA"/>
</dbReference>
<dbReference type="Proteomes" id="UP000228934">
    <property type="component" value="Unassembled WGS sequence"/>
</dbReference>
<dbReference type="AlphaFoldDB" id="A0A2G9QG91"/>
<feature type="non-terminal residue" evidence="2">
    <location>
        <position position="1"/>
    </location>
</feature>